<dbReference type="InterPro" id="IPR015943">
    <property type="entry name" value="WD40/YVTN_repeat-like_dom_sf"/>
</dbReference>
<proteinExistence type="predicted"/>
<evidence type="ECO:0000313" key="1">
    <source>
        <dbReference type="EMBL" id="KAK3246056.1"/>
    </source>
</evidence>
<evidence type="ECO:0000313" key="2">
    <source>
        <dbReference type="Proteomes" id="UP001190700"/>
    </source>
</evidence>
<comment type="caution">
    <text evidence="1">The sequence shown here is derived from an EMBL/GenBank/DDBJ whole genome shotgun (WGS) entry which is preliminary data.</text>
</comment>
<dbReference type="Gene3D" id="2.130.10.10">
    <property type="entry name" value="YVTN repeat-like/Quinoprotein amine dehydrogenase"/>
    <property type="match status" value="1"/>
</dbReference>
<name>A0AAE0C0C8_9CHLO</name>
<dbReference type="AlphaFoldDB" id="A0AAE0C0C8"/>
<gene>
    <name evidence="1" type="ORF">CYMTET_44397</name>
</gene>
<dbReference type="EMBL" id="LGRX02030122">
    <property type="protein sequence ID" value="KAK3246056.1"/>
    <property type="molecule type" value="Genomic_DNA"/>
</dbReference>
<dbReference type="Proteomes" id="UP001190700">
    <property type="component" value="Unassembled WGS sequence"/>
</dbReference>
<reference evidence="1 2" key="1">
    <citation type="journal article" date="2015" name="Genome Biol. Evol.">
        <title>Comparative Genomics of a Bacterivorous Green Alga Reveals Evolutionary Causalities and Consequences of Phago-Mixotrophic Mode of Nutrition.</title>
        <authorList>
            <person name="Burns J.A."/>
            <person name="Paasch A."/>
            <person name="Narechania A."/>
            <person name="Kim E."/>
        </authorList>
    </citation>
    <scope>NUCLEOTIDE SEQUENCE [LARGE SCALE GENOMIC DNA]</scope>
    <source>
        <strain evidence="1 2">PLY_AMNH</strain>
    </source>
</reference>
<protein>
    <submittedName>
        <fullName evidence="1">Uncharacterized protein</fullName>
    </submittedName>
</protein>
<organism evidence="1 2">
    <name type="scientific">Cymbomonas tetramitiformis</name>
    <dbReference type="NCBI Taxonomy" id="36881"/>
    <lineage>
        <taxon>Eukaryota</taxon>
        <taxon>Viridiplantae</taxon>
        <taxon>Chlorophyta</taxon>
        <taxon>Pyramimonadophyceae</taxon>
        <taxon>Pyramimonadales</taxon>
        <taxon>Pyramimonadaceae</taxon>
        <taxon>Cymbomonas</taxon>
    </lineage>
</organism>
<accession>A0AAE0C0C8</accession>
<keyword evidence="2" id="KW-1185">Reference proteome</keyword>
<sequence>MNDLTMLPAFNPLPQHEDGCAAPLAATVSADQTLRLWDTTQKECFAVESFLSSLPAGPYTAVAPLPSTDAAFSQLCIAANFEGVMQIWGVDDDPAFGLRTRLLAHTSE</sequence>